<reference evidence="2 3" key="1">
    <citation type="submission" date="2019-12" db="EMBL/GenBank/DDBJ databases">
        <title>Genomic-based taxomic classification of the family Erythrobacteraceae.</title>
        <authorList>
            <person name="Xu L."/>
        </authorList>
    </citation>
    <scope>NUCLEOTIDE SEQUENCE [LARGE SCALE GENOMIC DNA]</scope>
    <source>
        <strain evidence="2 3">H32</strain>
    </source>
</reference>
<feature type="compositionally biased region" description="Gly residues" evidence="1">
    <location>
        <begin position="174"/>
        <end position="187"/>
    </location>
</feature>
<name>A0ABW9UV00_9SPHN</name>
<evidence type="ECO:0000313" key="3">
    <source>
        <dbReference type="Proteomes" id="UP000444401"/>
    </source>
</evidence>
<gene>
    <name evidence="2" type="ORF">GRI72_02950</name>
</gene>
<keyword evidence="3" id="KW-1185">Reference proteome</keyword>
<comment type="caution">
    <text evidence="2">The sequence shown here is derived from an EMBL/GenBank/DDBJ whole genome shotgun (WGS) entry which is preliminary data.</text>
</comment>
<accession>A0ABW9UV00</accession>
<evidence type="ECO:0000313" key="2">
    <source>
        <dbReference type="EMBL" id="MXO67791.1"/>
    </source>
</evidence>
<feature type="region of interest" description="Disordered" evidence="1">
    <location>
        <begin position="168"/>
        <end position="187"/>
    </location>
</feature>
<feature type="region of interest" description="Disordered" evidence="1">
    <location>
        <begin position="17"/>
        <end position="41"/>
    </location>
</feature>
<evidence type="ECO:0000256" key="1">
    <source>
        <dbReference type="SAM" id="MobiDB-lite"/>
    </source>
</evidence>
<protein>
    <submittedName>
        <fullName evidence="2">Uncharacterized protein</fullName>
    </submittedName>
</protein>
<dbReference type="RefSeq" id="WP_160732417.1">
    <property type="nucleotide sequence ID" value="NZ_WTYO01000001.1"/>
</dbReference>
<organism evidence="2 3">
    <name type="scientific">Pelagerythrobacter marinus</name>
    <dbReference type="NCBI Taxonomy" id="538382"/>
    <lineage>
        <taxon>Bacteria</taxon>
        <taxon>Pseudomonadati</taxon>
        <taxon>Pseudomonadota</taxon>
        <taxon>Alphaproteobacteria</taxon>
        <taxon>Sphingomonadales</taxon>
        <taxon>Erythrobacteraceae</taxon>
        <taxon>Pelagerythrobacter</taxon>
    </lineage>
</organism>
<dbReference type="Proteomes" id="UP000444401">
    <property type="component" value="Unassembled WGS sequence"/>
</dbReference>
<dbReference type="EMBL" id="WTYO01000001">
    <property type="protein sequence ID" value="MXO67791.1"/>
    <property type="molecule type" value="Genomic_DNA"/>
</dbReference>
<sequence length="187" mass="20595">MAVGFRNARRGLFGAPRDVQMPPIVPQRTPQGEYGLGFQKPDAKPGLGTRLLGEGWEDKAFAVGGLMRGDPSGAYMLQQRKDMAAQQAAQTAAEQRKRAADLADWRWKQDYQRENPGGTALQQNYEWLRETNPDAADAYLERMTSNYEYRQGPDGRFYRIDIAEQPARPVGGLKPMGGTGGNAGGGF</sequence>
<proteinExistence type="predicted"/>